<dbReference type="PROSITE" id="PS00510">
    <property type="entry name" value="MALATE_SYNTHASE"/>
    <property type="match status" value="1"/>
</dbReference>
<dbReference type="Pfam" id="PF01274">
    <property type="entry name" value="MS_TIM-barrel"/>
    <property type="match status" value="1"/>
</dbReference>
<name>A0ABW2E0N5_9ACTN</name>
<evidence type="ECO:0000259" key="8">
    <source>
        <dbReference type="Pfam" id="PF01274"/>
    </source>
</evidence>
<evidence type="ECO:0000256" key="2">
    <source>
        <dbReference type="ARBA" id="ARBA00012636"/>
    </source>
</evidence>
<dbReference type="InterPro" id="IPR046363">
    <property type="entry name" value="MS_N_TIM-barrel_dom"/>
</dbReference>
<protein>
    <recommendedName>
        <fullName evidence="2 7">Malate synthase</fullName>
        <ecNumber evidence="2 7">2.3.3.9</ecNumber>
    </recommendedName>
</protein>
<feature type="domain" description="Malate synthase C-terminal" evidence="10">
    <location>
        <begin position="419"/>
        <end position="538"/>
    </location>
</feature>
<keyword evidence="11" id="KW-0012">Acyltransferase</keyword>
<dbReference type="PANTHER" id="PTHR42902">
    <property type="entry name" value="MALATE SYNTHASE"/>
    <property type="match status" value="1"/>
</dbReference>
<keyword evidence="5 7" id="KW-0808">Transferase</keyword>
<dbReference type="InterPro" id="IPR048355">
    <property type="entry name" value="MS_C"/>
</dbReference>
<feature type="domain" description="Malate synthase N-terminal" evidence="9">
    <location>
        <begin position="18"/>
        <end position="70"/>
    </location>
</feature>
<dbReference type="NCBIfam" id="TIGR01344">
    <property type="entry name" value="malate_syn_A"/>
    <property type="match status" value="1"/>
</dbReference>
<comment type="catalytic activity">
    <reaction evidence="6 7">
        <text>glyoxylate + acetyl-CoA + H2O = (S)-malate + CoA + H(+)</text>
        <dbReference type="Rhea" id="RHEA:18181"/>
        <dbReference type="ChEBI" id="CHEBI:15377"/>
        <dbReference type="ChEBI" id="CHEBI:15378"/>
        <dbReference type="ChEBI" id="CHEBI:15589"/>
        <dbReference type="ChEBI" id="CHEBI:36655"/>
        <dbReference type="ChEBI" id="CHEBI:57287"/>
        <dbReference type="ChEBI" id="CHEBI:57288"/>
        <dbReference type="EC" id="2.3.3.9"/>
    </reaction>
</comment>
<comment type="similarity">
    <text evidence="1 7">Belongs to the malate synthase family.</text>
</comment>
<dbReference type="SUPFAM" id="SSF51645">
    <property type="entry name" value="Malate synthase G"/>
    <property type="match status" value="1"/>
</dbReference>
<comment type="caution">
    <text evidence="11">The sequence shown here is derived from an EMBL/GenBank/DDBJ whole genome shotgun (WGS) entry which is preliminary data.</text>
</comment>
<evidence type="ECO:0000259" key="9">
    <source>
        <dbReference type="Pfam" id="PF20656"/>
    </source>
</evidence>
<dbReference type="InterPro" id="IPR011076">
    <property type="entry name" value="Malate_synth_sf"/>
</dbReference>
<dbReference type="InterPro" id="IPR001465">
    <property type="entry name" value="Malate_synthase_TIM"/>
</dbReference>
<dbReference type="Pfam" id="PF20659">
    <property type="entry name" value="MS_C"/>
    <property type="match status" value="1"/>
</dbReference>
<dbReference type="InterPro" id="IPR019830">
    <property type="entry name" value="Malate_synthase_CS"/>
</dbReference>
<dbReference type="PANTHER" id="PTHR42902:SF1">
    <property type="entry name" value="MALATE SYNTHASE 1-RELATED"/>
    <property type="match status" value="1"/>
</dbReference>
<gene>
    <name evidence="11" type="primary">aceB</name>
    <name evidence="11" type="ORF">ACFQMH_10305</name>
</gene>
<keyword evidence="4 7" id="KW-0816">Tricarboxylic acid cycle</keyword>
<keyword evidence="12" id="KW-1185">Reference proteome</keyword>
<evidence type="ECO:0000313" key="12">
    <source>
        <dbReference type="Proteomes" id="UP001596409"/>
    </source>
</evidence>
<dbReference type="CDD" id="cd00727">
    <property type="entry name" value="malate_synt_A"/>
    <property type="match status" value="1"/>
</dbReference>
<dbReference type="InterPro" id="IPR044856">
    <property type="entry name" value="Malate_synth_C_sf"/>
</dbReference>
<dbReference type="Gene3D" id="1.20.1220.12">
    <property type="entry name" value="Malate synthase, domain III"/>
    <property type="match status" value="1"/>
</dbReference>
<evidence type="ECO:0000256" key="7">
    <source>
        <dbReference type="RuleBase" id="RU000555"/>
    </source>
</evidence>
<dbReference type="InterPro" id="IPR048356">
    <property type="entry name" value="MS_N"/>
</dbReference>
<dbReference type="GO" id="GO:0004474">
    <property type="term" value="F:malate synthase activity"/>
    <property type="evidence" value="ECO:0007669"/>
    <property type="project" value="UniProtKB-EC"/>
</dbReference>
<dbReference type="RefSeq" id="WP_189868655.1">
    <property type="nucleotide sequence ID" value="NZ_BMWA01000001.1"/>
</dbReference>
<dbReference type="EMBL" id="JBHSYM010000023">
    <property type="protein sequence ID" value="MFC7012088.1"/>
    <property type="molecule type" value="Genomic_DNA"/>
</dbReference>
<dbReference type="Pfam" id="PF20656">
    <property type="entry name" value="MS_N"/>
    <property type="match status" value="1"/>
</dbReference>
<evidence type="ECO:0000256" key="3">
    <source>
        <dbReference type="ARBA" id="ARBA00022435"/>
    </source>
</evidence>
<evidence type="ECO:0000256" key="1">
    <source>
        <dbReference type="ARBA" id="ARBA00006394"/>
    </source>
</evidence>
<evidence type="ECO:0000259" key="10">
    <source>
        <dbReference type="Pfam" id="PF20659"/>
    </source>
</evidence>
<dbReference type="EC" id="2.3.3.9" evidence="2 7"/>
<evidence type="ECO:0000313" key="11">
    <source>
        <dbReference type="EMBL" id="MFC7012088.1"/>
    </source>
</evidence>
<dbReference type="Gene3D" id="3.20.20.360">
    <property type="entry name" value="Malate synthase, domain 3"/>
    <property type="match status" value="1"/>
</dbReference>
<evidence type="ECO:0000256" key="6">
    <source>
        <dbReference type="ARBA" id="ARBA00047918"/>
    </source>
</evidence>
<comment type="pathway">
    <text evidence="7">Carbohydrate metabolism; glyoxylate cycle; (S)-malate from isocitrate: step 2/2.</text>
</comment>
<proteinExistence type="inferred from homology"/>
<accession>A0ABW2E0N5</accession>
<sequence length="540" mass="60131">MSAPAPSSLAIVDAEPLPRQEEVLTDAALAFVAELHRRFTPRRDELLARRAERRAEIARTSTLDFLPETAAVRADDSWKVAPAPAALQDRRVEITGPTDRKMTINALNSGAKVWLADFEDASAPTWENVVLGQLNLIDAYSRTIDFTDERTGKSYALRPDEELATVVMRPRGWHLDERHLQVDGRPVPGALVDFGLYFFHNAQRLLDLGKGPYFYLPKTESHLEARLWNEVFVFAQDHVGIPQGTVRATVLIETITAAYEMEEILYELRDHASGLNAGRWDYLFSIVKNFRDGGEKFVLPDRNAVTMTAPFMRAYTELLVRTCHKRGAHAIGGMAAFIPSRRDAEVNKVAFEKVRADKDREAGDGFDGSWVAHPDLVPIAMESFDKVLGDKPHQKDRLREDVDVKAADLIAIDSLDAKPTYAGLVNAVQVGIRYIEAWLRGLGAVAIFNLMEDAATAEISRSQIWQWINAGVVLDNGEQVTADLARKVAAEELANIRAEIGDEAFAAGNWQQAHDLLLTVSLDEDYADFLTLPAYEQLKG</sequence>
<reference evidence="12" key="1">
    <citation type="journal article" date="2019" name="Int. J. Syst. Evol. Microbiol.">
        <title>The Global Catalogue of Microorganisms (GCM) 10K type strain sequencing project: providing services to taxonomists for standard genome sequencing and annotation.</title>
        <authorList>
            <consortium name="The Broad Institute Genomics Platform"/>
            <consortium name="The Broad Institute Genome Sequencing Center for Infectious Disease"/>
            <person name="Wu L."/>
            <person name="Ma J."/>
        </authorList>
    </citation>
    <scope>NUCLEOTIDE SEQUENCE [LARGE SCALE GENOMIC DNA]</scope>
    <source>
        <strain evidence="12">JCM 4855</strain>
    </source>
</reference>
<evidence type="ECO:0000256" key="5">
    <source>
        <dbReference type="ARBA" id="ARBA00022679"/>
    </source>
</evidence>
<dbReference type="Proteomes" id="UP001596409">
    <property type="component" value="Unassembled WGS sequence"/>
</dbReference>
<dbReference type="InterPro" id="IPR006252">
    <property type="entry name" value="Malate_synthA"/>
</dbReference>
<dbReference type="PIRSF" id="PIRSF001363">
    <property type="entry name" value="Malate_synth"/>
    <property type="match status" value="1"/>
</dbReference>
<feature type="domain" description="Malate synthase TIM barrel" evidence="8">
    <location>
        <begin position="165"/>
        <end position="412"/>
    </location>
</feature>
<keyword evidence="3 7" id="KW-0329">Glyoxylate bypass</keyword>
<organism evidence="11 12">
    <name type="scientific">Streptomyces viridiviolaceus</name>
    <dbReference type="NCBI Taxonomy" id="68282"/>
    <lineage>
        <taxon>Bacteria</taxon>
        <taxon>Bacillati</taxon>
        <taxon>Actinomycetota</taxon>
        <taxon>Actinomycetes</taxon>
        <taxon>Kitasatosporales</taxon>
        <taxon>Streptomycetaceae</taxon>
        <taxon>Streptomyces</taxon>
    </lineage>
</organism>
<evidence type="ECO:0000256" key="4">
    <source>
        <dbReference type="ARBA" id="ARBA00022532"/>
    </source>
</evidence>